<reference evidence="2" key="1">
    <citation type="submission" date="2022-07" db="EMBL/GenBank/DDBJ databases">
        <title>Sphingomonas sp. nov., a novel bacterium isolated from the north slope of the Mount Everest.</title>
        <authorList>
            <person name="Cui X."/>
            <person name="Liu Y."/>
        </authorList>
    </citation>
    <scope>NUCLEOTIDE SEQUENCE</scope>
    <source>
        <strain evidence="2">S5-59</strain>
    </source>
</reference>
<dbReference type="Gene3D" id="3.10.450.50">
    <property type="match status" value="1"/>
</dbReference>
<dbReference type="CDD" id="cd00531">
    <property type="entry name" value="NTF2_like"/>
    <property type="match status" value="1"/>
</dbReference>
<feature type="domain" description="SnoaL-like" evidence="1">
    <location>
        <begin position="23"/>
        <end position="141"/>
    </location>
</feature>
<gene>
    <name evidence="2" type="ORF">NMP03_05110</name>
</gene>
<accession>A0ABY5LBX3</accession>
<name>A0ABY5LBX3_9SPHN</name>
<evidence type="ECO:0000259" key="1">
    <source>
        <dbReference type="Pfam" id="PF13474"/>
    </source>
</evidence>
<dbReference type="InterPro" id="IPR037401">
    <property type="entry name" value="SnoaL-like"/>
</dbReference>
<dbReference type="RefSeq" id="WP_256507440.1">
    <property type="nucleotide sequence ID" value="NZ_CP101740.1"/>
</dbReference>
<dbReference type="Proteomes" id="UP001058533">
    <property type="component" value="Chromosome"/>
</dbReference>
<dbReference type="SUPFAM" id="SSF54427">
    <property type="entry name" value="NTF2-like"/>
    <property type="match status" value="1"/>
</dbReference>
<dbReference type="InterPro" id="IPR032710">
    <property type="entry name" value="NTF2-like_dom_sf"/>
</dbReference>
<sequence>MIGLWAVPVLVAVAQVPEPRVAIEAAMRDSAAGWNAGDLDRFLAVYSDDPATSFTGAKGLVRGKAAIRARYIAGYPAIFGPAAKHEAIPVLSFVFEDFRLLGEGHALLTARWRLGEGQTGMTTLVFRSEDTGWRIVADHSS</sequence>
<proteinExistence type="predicted"/>
<evidence type="ECO:0000313" key="3">
    <source>
        <dbReference type="Proteomes" id="UP001058533"/>
    </source>
</evidence>
<dbReference type="EMBL" id="CP101740">
    <property type="protein sequence ID" value="UUL83601.1"/>
    <property type="molecule type" value="Genomic_DNA"/>
</dbReference>
<evidence type="ECO:0000313" key="2">
    <source>
        <dbReference type="EMBL" id="UUL83601.1"/>
    </source>
</evidence>
<keyword evidence="3" id="KW-1185">Reference proteome</keyword>
<dbReference type="Pfam" id="PF13474">
    <property type="entry name" value="SnoaL_3"/>
    <property type="match status" value="1"/>
</dbReference>
<organism evidence="2 3">
    <name type="scientific">Sphingomonas qomolangmaensis</name>
    <dbReference type="NCBI Taxonomy" id="2918765"/>
    <lineage>
        <taxon>Bacteria</taxon>
        <taxon>Pseudomonadati</taxon>
        <taxon>Pseudomonadota</taxon>
        <taxon>Alphaproteobacteria</taxon>
        <taxon>Sphingomonadales</taxon>
        <taxon>Sphingomonadaceae</taxon>
        <taxon>Sphingomonas</taxon>
    </lineage>
</organism>
<protein>
    <submittedName>
        <fullName evidence="2">DUF4440 domain-containing protein</fullName>
    </submittedName>
</protein>